<keyword evidence="9" id="KW-0297">G-protein coupled receptor</keyword>
<dbReference type="PROSITE" id="PS51450">
    <property type="entry name" value="LRR"/>
    <property type="match status" value="1"/>
</dbReference>
<dbReference type="Pfam" id="PF00431">
    <property type="entry name" value="CUB"/>
    <property type="match status" value="8"/>
</dbReference>
<dbReference type="PANTHER" id="PTHR24251">
    <property type="entry name" value="OVOCHYMASE-RELATED"/>
    <property type="match status" value="1"/>
</dbReference>
<feature type="transmembrane region" description="Helical" evidence="10">
    <location>
        <begin position="1905"/>
        <end position="1929"/>
    </location>
</feature>
<dbReference type="CDD" id="cd00112">
    <property type="entry name" value="LDLa"/>
    <property type="match status" value="7"/>
</dbReference>
<feature type="transmembrane region" description="Helical" evidence="10">
    <location>
        <begin position="1689"/>
        <end position="1718"/>
    </location>
</feature>
<feature type="domain" description="CUB" evidence="12">
    <location>
        <begin position="438"/>
        <end position="554"/>
    </location>
</feature>
<dbReference type="Pfam" id="PF13855">
    <property type="entry name" value="LRR_8"/>
    <property type="match status" value="1"/>
</dbReference>
<evidence type="ECO:0000256" key="11">
    <source>
        <dbReference type="SAM" id="SignalP"/>
    </source>
</evidence>
<feature type="domain" description="CUB" evidence="12">
    <location>
        <begin position="1079"/>
        <end position="1194"/>
    </location>
</feature>
<dbReference type="FunFam" id="2.60.120.290:FF:000056">
    <property type="entry name" value="C-type LECtin"/>
    <property type="match status" value="5"/>
</dbReference>
<keyword evidence="5 10" id="KW-1133">Transmembrane helix</keyword>
<feature type="disulfide bond" evidence="8">
    <location>
        <begin position="1365"/>
        <end position="1377"/>
    </location>
</feature>
<comment type="subcellular location">
    <subcellularLocation>
        <location evidence="1">Membrane</location>
    </subcellularLocation>
</comment>
<evidence type="ECO:0000256" key="5">
    <source>
        <dbReference type="ARBA" id="ARBA00022989"/>
    </source>
</evidence>
<dbReference type="InterPro" id="IPR002172">
    <property type="entry name" value="LDrepeatLR_classA_rpt"/>
</dbReference>
<name>A0A913ZIU5_PATMI</name>
<dbReference type="SUPFAM" id="SSF57424">
    <property type="entry name" value="LDL receptor-like module"/>
    <property type="match status" value="6"/>
</dbReference>
<evidence type="ECO:0000259" key="13">
    <source>
        <dbReference type="PROSITE" id="PS50262"/>
    </source>
</evidence>
<evidence type="ECO:0000256" key="1">
    <source>
        <dbReference type="ARBA" id="ARBA00004370"/>
    </source>
</evidence>
<feature type="signal peptide" evidence="11">
    <location>
        <begin position="1"/>
        <end position="25"/>
    </location>
</feature>
<keyword evidence="4" id="KW-0677">Repeat</keyword>
<evidence type="ECO:0000256" key="10">
    <source>
        <dbReference type="SAM" id="Phobius"/>
    </source>
</evidence>
<feature type="disulfide bond" evidence="8">
    <location>
        <begin position="1042"/>
        <end position="1054"/>
    </location>
</feature>
<dbReference type="SUPFAM" id="SSF52058">
    <property type="entry name" value="L domain-like"/>
    <property type="match status" value="1"/>
</dbReference>
<evidence type="ECO:0000256" key="4">
    <source>
        <dbReference type="ARBA" id="ARBA00022737"/>
    </source>
</evidence>
<feature type="disulfide bond" evidence="8">
    <location>
        <begin position="1061"/>
        <end position="1076"/>
    </location>
</feature>
<dbReference type="PROSITE" id="PS00237">
    <property type="entry name" value="G_PROTEIN_RECEP_F1_1"/>
    <property type="match status" value="1"/>
</dbReference>
<evidence type="ECO:0000256" key="9">
    <source>
        <dbReference type="RuleBase" id="RU000688"/>
    </source>
</evidence>
<evidence type="ECO:0000256" key="8">
    <source>
        <dbReference type="PROSITE-ProRule" id="PRU00124"/>
    </source>
</evidence>
<evidence type="ECO:0000256" key="6">
    <source>
        <dbReference type="ARBA" id="ARBA00023136"/>
    </source>
</evidence>
<dbReference type="Proteomes" id="UP000887568">
    <property type="component" value="Unplaced"/>
</dbReference>
<keyword evidence="6 10" id="KW-0472">Membrane</keyword>
<dbReference type="InterPro" id="IPR017452">
    <property type="entry name" value="GPCR_Rhodpsn_7TM"/>
</dbReference>
<feature type="domain" description="CUB" evidence="12">
    <location>
        <begin position="682"/>
        <end position="798"/>
    </location>
</feature>
<dbReference type="InterPro" id="IPR003591">
    <property type="entry name" value="Leu-rich_rpt_typical-subtyp"/>
</dbReference>
<feature type="disulfide bond" evidence="8">
    <location>
        <begin position="1049"/>
        <end position="1067"/>
    </location>
</feature>
<keyword evidence="9" id="KW-0807">Transducer</keyword>
<dbReference type="SUPFAM" id="SSF49854">
    <property type="entry name" value="Spermadhesin, CUB domain"/>
    <property type="match status" value="9"/>
</dbReference>
<feature type="disulfide bond" evidence="8">
    <location>
        <begin position="865"/>
        <end position="880"/>
    </location>
</feature>
<feature type="transmembrane region" description="Helical" evidence="10">
    <location>
        <begin position="1657"/>
        <end position="1677"/>
    </location>
</feature>
<keyword evidence="2" id="KW-0433">Leucine-rich repeat</keyword>
<dbReference type="Gene3D" id="3.80.10.10">
    <property type="entry name" value="Ribonuclease Inhibitor"/>
    <property type="match status" value="1"/>
</dbReference>
<dbReference type="OMA" id="RENEFEC"/>
<dbReference type="Gene3D" id="1.20.1070.10">
    <property type="entry name" value="Rhodopsin 7-helix transmembrane proteins"/>
    <property type="match status" value="1"/>
</dbReference>
<dbReference type="InterPro" id="IPR036055">
    <property type="entry name" value="LDL_receptor-like_sf"/>
</dbReference>
<accession>A0A913ZIU5</accession>
<dbReference type="EnsemblMetazoa" id="XM_038195053.1">
    <property type="protein sequence ID" value="XP_038050981.1"/>
    <property type="gene ID" value="LOC119724133"/>
</dbReference>
<dbReference type="InterPro" id="IPR032675">
    <property type="entry name" value="LRR_dom_sf"/>
</dbReference>
<dbReference type="SMART" id="SM00369">
    <property type="entry name" value="LRR_TYP"/>
    <property type="match status" value="2"/>
</dbReference>
<evidence type="ECO:0000259" key="12">
    <source>
        <dbReference type="PROSITE" id="PS01180"/>
    </source>
</evidence>
<organism evidence="14 15">
    <name type="scientific">Patiria miniata</name>
    <name type="common">Bat star</name>
    <name type="synonym">Asterina miniata</name>
    <dbReference type="NCBI Taxonomy" id="46514"/>
    <lineage>
        <taxon>Eukaryota</taxon>
        <taxon>Metazoa</taxon>
        <taxon>Echinodermata</taxon>
        <taxon>Eleutherozoa</taxon>
        <taxon>Asterozoa</taxon>
        <taxon>Asteroidea</taxon>
        <taxon>Valvatacea</taxon>
        <taxon>Valvatida</taxon>
        <taxon>Asterinidae</taxon>
        <taxon>Patiria</taxon>
    </lineage>
</organism>
<dbReference type="InterPro" id="IPR035914">
    <property type="entry name" value="Sperma_CUB_dom_sf"/>
</dbReference>
<feature type="domain" description="CUB" evidence="12">
    <location>
        <begin position="561"/>
        <end position="676"/>
    </location>
</feature>
<dbReference type="RefSeq" id="XP_038050981.1">
    <property type="nucleotide sequence ID" value="XM_038195053.1"/>
</dbReference>
<evidence type="ECO:0000256" key="3">
    <source>
        <dbReference type="ARBA" id="ARBA00022692"/>
    </source>
</evidence>
<feature type="disulfide bond" evidence="8">
    <location>
        <begin position="1372"/>
        <end position="1390"/>
    </location>
</feature>
<dbReference type="PROSITE" id="PS50262">
    <property type="entry name" value="G_PROTEIN_RECEP_F1_2"/>
    <property type="match status" value="1"/>
</dbReference>
<dbReference type="GO" id="GO:0004930">
    <property type="term" value="F:G protein-coupled receptor activity"/>
    <property type="evidence" value="ECO:0007669"/>
    <property type="project" value="UniProtKB-KW"/>
</dbReference>
<sequence length="2011" mass="222763">MQTRRRYHQEWRIFLLIILANGASCDVPCGKSNITLSNSTQTSETLTSPYYPNNYPINARCIWYITVDEGSTIAFRFSVFNTERTYDTLTIGNGHESSDGDSVIGRFSGFLTNLSVDSNNHTAWMEFTSDSSVTEIGFEVKITQESYEGFCGERNITLSNSTQTSETLTSPYYPNNYPNNARCIWFITVDEGSTIAFRFSVFNTERTYDTLTIGNGHESSDGDSVIGFFSSSLTSLAVISNNHTAWVEFTSDSLVTEVGFEVKITQERSEGSCGQDEFACQDESSGLICLASDDTCDGDGFTLCPDGSDESNCSPCGKSNIILSNSTQTSETLTSPYYPNNYPNDAQCIWFITVDEGSTIAFRFSVFNTEQTYDALTIGNGHESSDDDSVIGLFSGVLTSLAAVSNNHTAWMEFTSDYWVTKIGFEVKITQESYEGYCGKRNITLSNSTQTSETLTSPYYPNNYPNNARCIWFITVDEGSTIAFRFSVFYTEQTHDALTIGNGYDSSDGDSIIGLLSSSLPSLAVVSNNHTAWMKFTSDSSVTEIGFEVNITQGRPEDYCSKGNITLSNSTQTSETLTSPYYPNNYPNNARCIWFITVDEGSTIAFRFSVFNTEQTHDTLTIGNGHEFSDGYSVIGHFSSSLTSLAIVSNNHTAWMKFTSDYSVTEVGFEVKITQERPEGFCGKRNITLNNSTQTSETLTSPYYPNNYPTNAQCIWFITVDEGSTIAFRFSVFKTEHTYDTVTIGNGHAPLDGESIIGRFNGFLASLAIFSSNHTAWMDFASDGSVTKIGFNVTITQERSEFSCGKDESVCEDASSGLICLTRDDTCGGFLLCPDELDESNCGPCREDQFQCSVSGLCIPASKHCDGVLSCDDNTDESGCEHCGGISTINVTNGHSFVHQMNYEPDDVNFPLGRHCVWYVTASEGYRVKITFREYMLSQNSALLFGHGEVQFSNIEALSRHGTYTKLHIISETNNLWIALVISTSMTSANRVSLEIEELRPVECNDAEFACPSGLACIPRNQVCDGYPHCPMKGDEFGCGSCYEHQFRCPEGGCIGSLYECNAIPGCLDLWDEMNCFPCGEGNTILDSTQTSATLTSVYYPDDYPNNALCIWLITADVGSAIAFRFSGFNTEKTYDMVTIGNGHAPSSTDSVIGSFSSSLTSLAVFSNNHIAWMKFTSDSSINRVGFQVTITQERSEVSCRENEFECKDNSSGLICLAHNAKCDGFALCPDGSDESLCDECGSHNISVYKDIINLNSPGYPNRYPNNHDCIWYIKGQSKQVVTMRIKDFEMEETYDYLVVVFLANGEDPKELFRLTGADISRRTVTWRHDDGVLKLEMKTDLTIARRGFSILINHIEEEDLEALCKPDEFHCGNGFCITNSSLCNGFLDCINYEDERNCDDIFCPGSYKCNNLSTSSMSSSFTDNLSQAQCIPLAQVCDGEENCPESDDEIQCDMKRCPAGCECSYKGTDLVVHCKNGWDSSTLAGLALITHTLQLSGVNISKLDQGMFKAMSHLKVLSLKNNRISEIQERTFDGLENLLWLDLSNTLITELQGSAMEELSSLRGITIFDVPLTRIKSNAFSGLSQVKTLIIVRNIEGLPRLVVEDNAFQGLDNVKELYVDDHRLCCFFPSSECKTLEPQPPLFMCSELMPRMVLKVFMWILGISALVGNIYVMVWRCRERTEGRESRVVLSFLVFNLAVSDALMGLYMLIIACADAYFGKSYFTVSMEWRTSPMCQFAGFISIIGTEASVFFLTLISIDRFLSIVFPFSHYHLRPKSSRIAALCVWIGTVIVGLVPTILASDSSSDVYGLSDVCIGLPLMTKVTEYETVDQQIDAGGVANITVGIPYPVDYRASWFFSIALFLGVNLLCFTVILICYIAIFRRVRASSKKVNRSKKGRDDEQRLAIKMAAIILTDFVCWVPVIIMGILSQARVVEIPTEAYAWIVVFILPINSSLNPYLYTIADLCYQQQKAASVRRKSKLAMKGLRSTSENPSSIAVVNSVTSQTQLSG</sequence>
<feature type="transmembrane region" description="Helical" evidence="10">
    <location>
        <begin position="1780"/>
        <end position="1800"/>
    </location>
</feature>
<evidence type="ECO:0000313" key="14">
    <source>
        <dbReference type="EnsemblMetazoa" id="XP_038050981.1"/>
    </source>
</evidence>
<dbReference type="InterPro" id="IPR000276">
    <property type="entry name" value="GPCR_Rhodpsn"/>
</dbReference>
<protein>
    <recommendedName>
        <fullName evidence="16">G-protein coupled receptor GRL101</fullName>
    </recommendedName>
</protein>
<feature type="disulfide bond" evidence="8">
    <location>
        <begin position="1223"/>
        <end position="1238"/>
    </location>
</feature>
<dbReference type="OrthoDB" id="6022531at2759"/>
<dbReference type="SMART" id="SM00042">
    <property type="entry name" value="CUB"/>
    <property type="match status" value="8"/>
</dbReference>
<dbReference type="InterPro" id="IPR023415">
    <property type="entry name" value="LDLR_class-A_CS"/>
</dbReference>
<comment type="similarity">
    <text evidence="9">Belongs to the G-protein coupled receptor 1 family.</text>
</comment>
<feature type="transmembrane region" description="Helical" evidence="10">
    <location>
        <begin position="1856"/>
        <end position="1881"/>
    </location>
</feature>
<keyword evidence="11" id="KW-0732">Signal</keyword>
<feature type="disulfide bond" evidence="8">
    <location>
        <begin position="1384"/>
        <end position="1399"/>
    </location>
</feature>
<evidence type="ECO:0000313" key="15">
    <source>
        <dbReference type="Proteomes" id="UP000887568"/>
    </source>
</evidence>
<dbReference type="Gene3D" id="4.10.400.10">
    <property type="entry name" value="Low-density Lipoprotein Receptor"/>
    <property type="match status" value="6"/>
</dbReference>
<dbReference type="GO" id="GO:0016020">
    <property type="term" value="C:membrane"/>
    <property type="evidence" value="ECO:0007669"/>
    <property type="project" value="UniProtKB-SubCell"/>
</dbReference>
<keyword evidence="9" id="KW-0675">Receptor</keyword>
<dbReference type="SUPFAM" id="SSF81321">
    <property type="entry name" value="Family A G protein-coupled receptor-like"/>
    <property type="match status" value="1"/>
</dbReference>
<keyword evidence="15" id="KW-1185">Reference proteome</keyword>
<proteinExistence type="inferred from homology"/>
<dbReference type="CDD" id="cd00041">
    <property type="entry name" value="CUB"/>
    <property type="match status" value="8"/>
</dbReference>
<keyword evidence="7 8" id="KW-1015">Disulfide bond</keyword>
<feature type="disulfide bond" evidence="8">
    <location>
        <begin position="1438"/>
        <end position="1453"/>
    </location>
</feature>
<feature type="domain" description="CUB" evidence="12">
    <location>
        <begin position="29"/>
        <end position="145"/>
    </location>
</feature>
<reference evidence="14" key="1">
    <citation type="submission" date="2022-11" db="UniProtKB">
        <authorList>
            <consortium name="EnsemblMetazoa"/>
        </authorList>
    </citation>
    <scope>IDENTIFICATION</scope>
</reference>
<dbReference type="Pfam" id="PF00057">
    <property type="entry name" value="Ldl_recept_a"/>
    <property type="match status" value="4"/>
</dbReference>
<evidence type="ECO:0000256" key="2">
    <source>
        <dbReference type="ARBA" id="ARBA00022614"/>
    </source>
</evidence>
<evidence type="ECO:0000256" key="7">
    <source>
        <dbReference type="ARBA" id="ARBA00023157"/>
    </source>
</evidence>
<dbReference type="GeneID" id="119724133"/>
<dbReference type="PROSITE" id="PS50068">
    <property type="entry name" value="LDLRA_2"/>
    <property type="match status" value="7"/>
</dbReference>
<dbReference type="InterPro" id="IPR001611">
    <property type="entry name" value="Leu-rich_rpt"/>
</dbReference>
<keyword evidence="3 9" id="KW-0812">Transmembrane</keyword>
<dbReference type="PROSITE" id="PS01180">
    <property type="entry name" value="CUB"/>
    <property type="match status" value="8"/>
</dbReference>
<feature type="transmembrane region" description="Helical" evidence="10">
    <location>
        <begin position="1738"/>
        <end position="1759"/>
    </location>
</feature>
<feature type="domain" description="CUB" evidence="12">
    <location>
        <begin position="151"/>
        <end position="267"/>
    </location>
</feature>
<evidence type="ECO:0008006" key="16">
    <source>
        <dbReference type="Google" id="ProtNLM"/>
    </source>
</evidence>
<feature type="domain" description="G-protein coupled receptors family 1 profile" evidence="13">
    <location>
        <begin position="1669"/>
        <end position="1961"/>
    </location>
</feature>
<feature type="domain" description="CUB" evidence="12">
    <location>
        <begin position="1241"/>
        <end position="1356"/>
    </location>
</feature>
<feature type="chain" id="PRO_5037962114" description="G-protein coupled receptor GRL101" evidence="11">
    <location>
        <begin position="26"/>
        <end position="2011"/>
    </location>
</feature>
<dbReference type="InterPro" id="IPR000859">
    <property type="entry name" value="CUB_dom"/>
</dbReference>
<feature type="transmembrane region" description="Helical" evidence="10">
    <location>
        <begin position="1941"/>
        <end position="1962"/>
    </location>
</feature>
<dbReference type="PROSITE" id="PS01209">
    <property type="entry name" value="LDLRA_1"/>
    <property type="match status" value="2"/>
</dbReference>
<feature type="disulfide bond" evidence="8">
    <location>
        <begin position="1024"/>
        <end position="1039"/>
    </location>
</feature>
<dbReference type="Pfam" id="PF00001">
    <property type="entry name" value="7tm_1"/>
    <property type="match status" value="1"/>
</dbReference>
<dbReference type="PRINTS" id="PR00237">
    <property type="entry name" value="GPCRRHODOPSN"/>
</dbReference>
<comment type="caution">
    <text evidence="8">Lacks conserved residue(s) required for the propagation of feature annotation.</text>
</comment>
<feature type="domain" description="CUB" evidence="12">
    <location>
        <begin position="316"/>
        <end position="432"/>
    </location>
</feature>
<dbReference type="PANTHER" id="PTHR24251:SF30">
    <property type="entry name" value="MEMBRANE FRIZZLED-RELATED PROTEIN"/>
    <property type="match status" value="1"/>
</dbReference>
<dbReference type="SMART" id="SM00192">
    <property type="entry name" value="LDLa"/>
    <property type="match status" value="8"/>
</dbReference>
<dbReference type="Gene3D" id="2.60.120.290">
    <property type="entry name" value="Spermadhesin, CUB domain"/>
    <property type="match status" value="9"/>
</dbReference>